<dbReference type="Gene3D" id="3.30.530.20">
    <property type="match status" value="1"/>
</dbReference>
<name>A0A6M7WBB1_RHILI</name>
<organism evidence="3 4">
    <name type="scientific">Mesorhizobium loti R88b</name>
    <dbReference type="NCBI Taxonomy" id="935548"/>
    <lineage>
        <taxon>Bacteria</taxon>
        <taxon>Pseudomonadati</taxon>
        <taxon>Pseudomonadota</taxon>
        <taxon>Alphaproteobacteria</taxon>
        <taxon>Hyphomicrobiales</taxon>
        <taxon>Phyllobacteriaceae</taxon>
        <taxon>Mesorhizobium</taxon>
    </lineage>
</organism>
<feature type="domain" description="Activator of Hsp90 ATPase homologue 1/2-like C-terminal" evidence="2">
    <location>
        <begin position="67"/>
        <end position="204"/>
    </location>
</feature>
<protein>
    <submittedName>
        <fullName evidence="3">Activator of HSP90 ATPase</fullName>
    </submittedName>
</protein>
<dbReference type="Pfam" id="PF08327">
    <property type="entry name" value="AHSA1"/>
    <property type="match status" value="1"/>
</dbReference>
<proteinExistence type="inferred from homology"/>
<comment type="similarity">
    <text evidence="1">Belongs to the AHA1 family.</text>
</comment>
<reference evidence="3 4" key="1">
    <citation type="submission" date="2018-10" db="EMBL/GenBank/DDBJ databases">
        <authorList>
            <person name="Perry B.J."/>
            <person name="Sullivan J.T."/>
            <person name="Murphy R.J.T."/>
            <person name="Ramsay J.P."/>
            <person name="Ronson C.W."/>
        </authorList>
    </citation>
    <scope>NUCLEOTIDE SEQUENCE [LARGE SCALE GENOMIC DNA]</scope>
    <source>
        <strain evidence="3 4">R88b</strain>
    </source>
</reference>
<evidence type="ECO:0000313" key="4">
    <source>
        <dbReference type="Proteomes" id="UP000503017"/>
    </source>
</evidence>
<dbReference type="AlphaFoldDB" id="A0A6M7WBB1"/>
<dbReference type="EMBL" id="CP033367">
    <property type="protein sequence ID" value="QKD01020.1"/>
    <property type="molecule type" value="Genomic_DNA"/>
</dbReference>
<dbReference type="SUPFAM" id="SSF55961">
    <property type="entry name" value="Bet v1-like"/>
    <property type="match status" value="1"/>
</dbReference>
<gene>
    <name evidence="3" type="ORF">EB235_05515</name>
</gene>
<dbReference type="Proteomes" id="UP000503017">
    <property type="component" value="Chromosome"/>
</dbReference>
<dbReference type="InterPro" id="IPR023393">
    <property type="entry name" value="START-like_dom_sf"/>
</dbReference>
<evidence type="ECO:0000256" key="1">
    <source>
        <dbReference type="ARBA" id="ARBA00006817"/>
    </source>
</evidence>
<evidence type="ECO:0000259" key="2">
    <source>
        <dbReference type="Pfam" id="PF08327"/>
    </source>
</evidence>
<evidence type="ECO:0000313" key="3">
    <source>
        <dbReference type="EMBL" id="QKD01020.1"/>
    </source>
</evidence>
<sequence>MHGWNPIACCGTGGSIGSKPICRLCKREIPTAAAAEGVESLGENVTDQSIEVPSDDPAIIIARTFEAPRALMFKLFTDPYHLVRFWGPEGSTYPVCEMDVRPGGEWRLTMRFADGSEYPTNSVYLEITPPERIVYRDAPLDRSQWQDSLAPAQMVTTIQFEDVGGKTRIVATVRANSIDARDMAVKMGFGQMVMASYARLETYLTTL</sequence>
<accession>A0A6M7WBB1</accession>
<dbReference type="InterPro" id="IPR013538">
    <property type="entry name" value="ASHA1/2-like_C"/>
</dbReference>